<dbReference type="GO" id="GO:0003677">
    <property type="term" value="F:DNA binding"/>
    <property type="evidence" value="ECO:0007669"/>
    <property type="project" value="UniProtKB-KW"/>
</dbReference>
<evidence type="ECO:0000256" key="3">
    <source>
        <dbReference type="ARBA" id="ARBA00015212"/>
    </source>
</evidence>
<sequence length="151" mass="17607">MDEIPASVIDNLVEFHEKITKLEEAYKPVLARTAAQENSDPLERAKSDLLSLYALNSTFWSFLCTKGMEPKETFLVHELQMEDRSKAPKLDKRIAQSFVRNALFDHTSSGFNYEQDETNDVEDDEPRNKKRRNEKTRETKQSKKHKKKNDS</sequence>
<evidence type="ECO:0000256" key="6">
    <source>
        <dbReference type="ARBA" id="ARBA00023242"/>
    </source>
</evidence>
<dbReference type="OMA" id="HELQMED"/>
<dbReference type="GO" id="GO:0000460">
    <property type="term" value="P:maturation of 5.8S rRNA"/>
    <property type="evidence" value="ECO:0007669"/>
    <property type="project" value="TreeGrafter"/>
</dbReference>
<evidence type="ECO:0000256" key="1">
    <source>
        <dbReference type="ARBA" id="ARBA00004123"/>
    </source>
</evidence>
<comment type="function">
    <text evidence="7">Plays a role in the recruitment of the exosome to pre-rRNA to mediate the 3'-5' end processing of the 5.8S rRNA.</text>
</comment>
<evidence type="ECO:0000256" key="7">
    <source>
        <dbReference type="RuleBase" id="RU368003"/>
    </source>
</evidence>
<evidence type="ECO:0000313" key="9">
    <source>
        <dbReference type="Proteomes" id="UP000887565"/>
    </source>
</evidence>
<keyword evidence="4 7" id="KW-0698">rRNA processing</keyword>
<dbReference type="AlphaFoldDB" id="A0A915J6L5"/>
<keyword evidence="5 7" id="KW-0694">RNA-binding</keyword>
<dbReference type="PANTHER" id="PTHR15341:SF3">
    <property type="entry name" value="NUCLEAR NUCLEIC ACID-BINDING PROTEIN C1D"/>
    <property type="match status" value="1"/>
</dbReference>
<evidence type="ECO:0000313" key="10">
    <source>
        <dbReference type="WBParaSite" id="nRc.2.0.1.t21414-RA"/>
    </source>
</evidence>
<evidence type="ECO:0000256" key="8">
    <source>
        <dbReference type="SAM" id="MobiDB-lite"/>
    </source>
</evidence>
<dbReference type="Pfam" id="PF04000">
    <property type="entry name" value="Sas10_Utp3"/>
    <property type="match status" value="1"/>
</dbReference>
<dbReference type="GO" id="GO:0003723">
    <property type="term" value="F:RNA binding"/>
    <property type="evidence" value="ECO:0007669"/>
    <property type="project" value="UniProtKB-UniRule"/>
</dbReference>
<dbReference type="WBParaSite" id="nRc.2.0.1.t21414-RA">
    <property type="protein sequence ID" value="nRc.2.0.1.t21414-RA"/>
    <property type="gene ID" value="nRc.2.0.1.g21414"/>
</dbReference>
<evidence type="ECO:0000256" key="5">
    <source>
        <dbReference type="ARBA" id="ARBA00022884"/>
    </source>
</evidence>
<protein>
    <recommendedName>
        <fullName evidence="3 7">Nuclear nucleic acid-binding protein C1D</fullName>
    </recommendedName>
</protein>
<accession>A0A915J6L5</accession>
<keyword evidence="6 7" id="KW-0539">Nucleus</keyword>
<reference evidence="10" key="1">
    <citation type="submission" date="2022-11" db="UniProtKB">
        <authorList>
            <consortium name="WormBaseParasite"/>
        </authorList>
    </citation>
    <scope>IDENTIFICATION</scope>
</reference>
<dbReference type="PANTHER" id="PTHR15341">
    <property type="entry name" value="SUN-COR STEROID HORMONE RECEPTOR CO-REPRESSOR"/>
    <property type="match status" value="1"/>
</dbReference>
<organism evidence="9 10">
    <name type="scientific">Romanomermis culicivorax</name>
    <name type="common">Nematode worm</name>
    <dbReference type="NCBI Taxonomy" id="13658"/>
    <lineage>
        <taxon>Eukaryota</taxon>
        <taxon>Metazoa</taxon>
        <taxon>Ecdysozoa</taxon>
        <taxon>Nematoda</taxon>
        <taxon>Enoplea</taxon>
        <taxon>Dorylaimia</taxon>
        <taxon>Mermithida</taxon>
        <taxon>Mermithoidea</taxon>
        <taxon>Mermithidae</taxon>
        <taxon>Romanomermis</taxon>
    </lineage>
</organism>
<keyword evidence="7" id="KW-0238">DNA-binding</keyword>
<proteinExistence type="inferred from homology"/>
<dbReference type="GO" id="GO:0000178">
    <property type="term" value="C:exosome (RNase complex)"/>
    <property type="evidence" value="ECO:0007669"/>
    <property type="project" value="TreeGrafter"/>
</dbReference>
<dbReference type="GO" id="GO:0005737">
    <property type="term" value="C:cytoplasm"/>
    <property type="evidence" value="ECO:0007669"/>
    <property type="project" value="UniProtKB-SubCell"/>
</dbReference>
<dbReference type="GO" id="GO:0010468">
    <property type="term" value="P:regulation of gene expression"/>
    <property type="evidence" value="ECO:0007669"/>
    <property type="project" value="TreeGrafter"/>
</dbReference>
<dbReference type="Proteomes" id="UP000887565">
    <property type="component" value="Unplaced"/>
</dbReference>
<name>A0A915J6L5_ROMCU</name>
<comment type="subunit">
    <text evidence="7">Monomer and homodimer.</text>
</comment>
<feature type="compositionally biased region" description="Acidic residues" evidence="8">
    <location>
        <begin position="114"/>
        <end position="125"/>
    </location>
</feature>
<evidence type="ECO:0000256" key="4">
    <source>
        <dbReference type="ARBA" id="ARBA00022552"/>
    </source>
</evidence>
<feature type="compositionally biased region" description="Basic residues" evidence="8">
    <location>
        <begin position="142"/>
        <end position="151"/>
    </location>
</feature>
<dbReference type="GO" id="GO:0005730">
    <property type="term" value="C:nucleolus"/>
    <property type="evidence" value="ECO:0007669"/>
    <property type="project" value="UniProtKB-SubCell"/>
</dbReference>
<keyword evidence="9" id="KW-1185">Reference proteome</keyword>
<comment type="similarity">
    <text evidence="2 7">Belongs to the C1D family.</text>
</comment>
<dbReference type="InterPro" id="IPR011082">
    <property type="entry name" value="Exosome-assoc_fac/DNA_repair"/>
</dbReference>
<evidence type="ECO:0000256" key="2">
    <source>
        <dbReference type="ARBA" id="ARBA00009154"/>
    </source>
</evidence>
<keyword evidence="7" id="KW-0963">Cytoplasm</keyword>
<feature type="region of interest" description="Disordered" evidence="8">
    <location>
        <begin position="109"/>
        <end position="151"/>
    </location>
</feature>
<dbReference type="InterPro" id="IPR007146">
    <property type="entry name" value="Sas10/Utp3/C1D"/>
</dbReference>
<comment type="subcellular location">
    <subcellularLocation>
        <location evidence="7">Cytoplasm</location>
    </subcellularLocation>
    <subcellularLocation>
        <location evidence="7">Nucleus</location>
        <location evidence="7">Nucleolus</location>
    </subcellularLocation>
    <subcellularLocation>
        <location evidence="1 7">Nucleus</location>
    </subcellularLocation>
</comment>